<dbReference type="InterPro" id="IPR036322">
    <property type="entry name" value="WD40_repeat_dom_sf"/>
</dbReference>
<name>A0ABP0PXZ6_9DINO</name>
<gene>
    <name evidence="3" type="ORF">CCMP2556_LOCUS39641</name>
</gene>
<evidence type="ECO:0000313" key="4">
    <source>
        <dbReference type="Proteomes" id="UP001642484"/>
    </source>
</evidence>
<dbReference type="InterPro" id="IPR015943">
    <property type="entry name" value="WD40/YVTN_repeat-like_dom_sf"/>
</dbReference>
<dbReference type="InterPro" id="IPR001680">
    <property type="entry name" value="WD40_rpt"/>
</dbReference>
<keyword evidence="1" id="KW-0853">WD repeat</keyword>
<feature type="repeat" description="WD" evidence="1">
    <location>
        <begin position="48"/>
        <end position="89"/>
    </location>
</feature>
<dbReference type="PANTHER" id="PTHR19879:SF1">
    <property type="entry name" value="CANNONBALL-RELATED"/>
    <property type="match status" value="1"/>
</dbReference>
<dbReference type="PANTHER" id="PTHR19879">
    <property type="entry name" value="TRANSCRIPTION INITIATION FACTOR TFIID"/>
    <property type="match status" value="1"/>
</dbReference>
<evidence type="ECO:0000256" key="1">
    <source>
        <dbReference type="PROSITE-ProRule" id="PRU00221"/>
    </source>
</evidence>
<comment type="caution">
    <text evidence="3">The sequence shown here is derived from an EMBL/GenBank/DDBJ whole genome shotgun (WGS) entry which is preliminary data.</text>
</comment>
<accession>A0ABP0PXZ6</accession>
<reference evidence="3 4" key="1">
    <citation type="submission" date="2024-02" db="EMBL/GenBank/DDBJ databases">
        <authorList>
            <person name="Chen Y."/>
            <person name="Shah S."/>
            <person name="Dougan E. K."/>
            <person name="Thang M."/>
            <person name="Chan C."/>
        </authorList>
    </citation>
    <scope>NUCLEOTIDE SEQUENCE [LARGE SCALE GENOMIC DNA]</scope>
</reference>
<dbReference type="PROSITE" id="PS50008">
    <property type="entry name" value="PIPLC_Y_DOMAIN"/>
    <property type="match status" value="1"/>
</dbReference>
<dbReference type="PROSITE" id="PS50082">
    <property type="entry name" value="WD_REPEATS_2"/>
    <property type="match status" value="1"/>
</dbReference>
<dbReference type="Pfam" id="PF00400">
    <property type="entry name" value="WD40"/>
    <property type="match status" value="2"/>
</dbReference>
<keyword evidence="4" id="KW-1185">Reference proteome</keyword>
<sequence>MITPRLLPSAMIHRIFKSKRLQARHPRIFSYPRFESLRGDIRLEGQRLGSHAGRVLSMDFAPGAEFLLTGGQDGCLQLWNPNSLAHLASYGSDLQPVWCCEWHPEGHYFVSGSEREALLWSAEKTEPLRIFKAKEVQAMRLHPDGRRVGVADRESLVFWDLSSAYPALVLDHSRSPMATALAASQDGLHWACGFSDGSLALYDFRGGSRRVASAKNPATRRGAHGAAISSAAWAKGESGQDLLFSSSGSNLQVREFATKQGEWNACGEVRHIKLGLNHVLSSLVRPGCLMLLGRA</sequence>
<evidence type="ECO:0000313" key="3">
    <source>
        <dbReference type="EMBL" id="CAK9080892.1"/>
    </source>
</evidence>
<dbReference type="EMBL" id="CAXAMN010023795">
    <property type="protein sequence ID" value="CAK9080892.1"/>
    <property type="molecule type" value="Genomic_DNA"/>
</dbReference>
<feature type="domain" description="PI-PLC Y-box" evidence="2">
    <location>
        <begin position="111"/>
        <end position="194"/>
    </location>
</feature>
<dbReference type="Proteomes" id="UP001642484">
    <property type="component" value="Unassembled WGS sequence"/>
</dbReference>
<dbReference type="PROSITE" id="PS50294">
    <property type="entry name" value="WD_REPEATS_REGION"/>
    <property type="match status" value="1"/>
</dbReference>
<organism evidence="3 4">
    <name type="scientific">Durusdinium trenchii</name>
    <dbReference type="NCBI Taxonomy" id="1381693"/>
    <lineage>
        <taxon>Eukaryota</taxon>
        <taxon>Sar</taxon>
        <taxon>Alveolata</taxon>
        <taxon>Dinophyceae</taxon>
        <taxon>Suessiales</taxon>
        <taxon>Symbiodiniaceae</taxon>
        <taxon>Durusdinium</taxon>
    </lineage>
</organism>
<dbReference type="InterPro" id="IPR001711">
    <property type="entry name" value="PLipase_C_Pinositol-sp_Y"/>
</dbReference>
<protein>
    <recommendedName>
        <fullName evidence="2">PI-PLC Y-box domain-containing protein</fullName>
    </recommendedName>
</protein>
<proteinExistence type="predicted"/>
<dbReference type="SUPFAM" id="SSF50978">
    <property type="entry name" value="WD40 repeat-like"/>
    <property type="match status" value="1"/>
</dbReference>
<dbReference type="Gene3D" id="2.130.10.10">
    <property type="entry name" value="YVTN repeat-like/Quinoprotein amine dehydrogenase"/>
    <property type="match status" value="1"/>
</dbReference>
<evidence type="ECO:0000259" key="2">
    <source>
        <dbReference type="PROSITE" id="PS50008"/>
    </source>
</evidence>
<dbReference type="SMART" id="SM00320">
    <property type="entry name" value="WD40"/>
    <property type="match status" value="5"/>
</dbReference>